<proteinExistence type="predicted"/>
<keyword evidence="2" id="KW-0547">Nucleotide-binding</keyword>
<protein>
    <submittedName>
        <fullName evidence="11">Predicted protein</fullName>
    </submittedName>
</protein>
<dbReference type="GO" id="GO:0005634">
    <property type="term" value="C:nucleus"/>
    <property type="evidence" value="ECO:0007669"/>
    <property type="project" value="TreeGrafter"/>
</dbReference>
<evidence type="ECO:0000256" key="3">
    <source>
        <dbReference type="ARBA" id="ARBA00022771"/>
    </source>
</evidence>
<dbReference type="eggNOG" id="KOG1001">
    <property type="taxonomic scope" value="Eukaryota"/>
</dbReference>
<dbReference type="InterPro" id="IPR014001">
    <property type="entry name" value="Helicase_ATP-bd"/>
</dbReference>
<feature type="non-terminal residue" evidence="11">
    <location>
        <position position="1"/>
    </location>
</feature>
<dbReference type="PROSITE" id="PS00518">
    <property type="entry name" value="ZF_RING_1"/>
    <property type="match status" value="1"/>
</dbReference>
<dbReference type="PROSITE" id="PS51192">
    <property type="entry name" value="HELICASE_ATP_BIND_1"/>
    <property type="match status" value="1"/>
</dbReference>
<accession>G0RBT3</accession>
<dbReference type="SMART" id="SM00487">
    <property type="entry name" value="DEXDc"/>
    <property type="match status" value="1"/>
</dbReference>
<dbReference type="GO" id="GO:0005524">
    <property type="term" value="F:ATP binding"/>
    <property type="evidence" value="ECO:0007669"/>
    <property type="project" value="UniProtKB-KW"/>
</dbReference>
<gene>
    <name evidence="11" type="ORF">TRIREDRAFT_56682</name>
</gene>
<evidence type="ECO:0000313" key="11">
    <source>
        <dbReference type="EMBL" id="EGR51112.1"/>
    </source>
</evidence>
<dbReference type="PROSITE" id="PS51194">
    <property type="entry name" value="HELICASE_CTER"/>
    <property type="match status" value="1"/>
</dbReference>
<dbReference type="InterPro" id="IPR000330">
    <property type="entry name" value="SNF2_N"/>
</dbReference>
<dbReference type="InterPro" id="IPR038718">
    <property type="entry name" value="SNF2-like_sf"/>
</dbReference>
<evidence type="ECO:0000256" key="7">
    <source>
        <dbReference type="PROSITE-ProRule" id="PRU00175"/>
    </source>
</evidence>
<evidence type="ECO:0000256" key="4">
    <source>
        <dbReference type="ARBA" id="ARBA00022801"/>
    </source>
</evidence>
<dbReference type="Proteomes" id="UP000008984">
    <property type="component" value="Unassembled WGS sequence"/>
</dbReference>
<evidence type="ECO:0000256" key="6">
    <source>
        <dbReference type="ARBA" id="ARBA00022840"/>
    </source>
</evidence>
<feature type="domain" description="Helicase C-terminal" evidence="10">
    <location>
        <begin position="663"/>
        <end position="803"/>
    </location>
</feature>
<keyword evidence="4" id="KW-0378">Hydrolase</keyword>
<keyword evidence="6" id="KW-0067">ATP-binding</keyword>
<dbReference type="InterPro" id="IPR017907">
    <property type="entry name" value="Znf_RING_CS"/>
</dbReference>
<evidence type="ECO:0000313" key="12">
    <source>
        <dbReference type="Proteomes" id="UP000008984"/>
    </source>
</evidence>
<dbReference type="InterPro" id="IPR001650">
    <property type="entry name" value="Helicase_C-like"/>
</dbReference>
<dbReference type="InterPro" id="IPR050628">
    <property type="entry name" value="SNF2_RAD54_helicase_TF"/>
</dbReference>
<dbReference type="InterPro" id="IPR027417">
    <property type="entry name" value="P-loop_NTPase"/>
</dbReference>
<evidence type="ECO:0000259" key="9">
    <source>
        <dbReference type="PROSITE" id="PS51192"/>
    </source>
</evidence>
<dbReference type="OrthoDB" id="448448at2759"/>
<dbReference type="EMBL" id="GL985058">
    <property type="protein sequence ID" value="EGR51112.1"/>
    <property type="molecule type" value="Genomic_DNA"/>
</dbReference>
<dbReference type="Pfam" id="PF00176">
    <property type="entry name" value="SNF2-rel_dom"/>
    <property type="match status" value="1"/>
</dbReference>
<dbReference type="GeneID" id="18486037"/>
<evidence type="ECO:0000256" key="1">
    <source>
        <dbReference type="ARBA" id="ARBA00022723"/>
    </source>
</evidence>
<keyword evidence="3 7" id="KW-0863">Zinc-finger</keyword>
<dbReference type="Pfam" id="PF00271">
    <property type="entry name" value="Helicase_C"/>
    <property type="match status" value="1"/>
</dbReference>
<dbReference type="CDD" id="cd18793">
    <property type="entry name" value="SF2_C_SNF"/>
    <property type="match status" value="1"/>
</dbReference>
<dbReference type="InterPro" id="IPR049730">
    <property type="entry name" value="SNF2/RAD54-like_C"/>
</dbReference>
<dbReference type="VEuPathDB" id="FungiDB:TRIREDRAFT_56682"/>
<dbReference type="Gene3D" id="3.40.50.300">
    <property type="entry name" value="P-loop containing nucleotide triphosphate hydrolases"/>
    <property type="match status" value="1"/>
</dbReference>
<evidence type="ECO:0000259" key="10">
    <source>
        <dbReference type="PROSITE" id="PS51194"/>
    </source>
</evidence>
<keyword evidence="5" id="KW-0862">Zinc</keyword>
<dbReference type="PANTHER" id="PTHR45626:SF52">
    <property type="entry name" value="SINGLE-STRANDED DNA-DEPENDENT ATPASE (EUROFUNG)"/>
    <property type="match status" value="1"/>
</dbReference>
<evidence type="ECO:0000256" key="2">
    <source>
        <dbReference type="ARBA" id="ARBA00022741"/>
    </source>
</evidence>
<dbReference type="HOGENOM" id="CLU_000315_2_7_1"/>
<dbReference type="SMART" id="SM00490">
    <property type="entry name" value="HELICc"/>
    <property type="match status" value="1"/>
</dbReference>
<dbReference type="PANTHER" id="PTHR45626">
    <property type="entry name" value="TRANSCRIPTION TERMINATION FACTOR 2-RELATED"/>
    <property type="match status" value="1"/>
</dbReference>
<dbReference type="GO" id="GO:0008094">
    <property type="term" value="F:ATP-dependent activity, acting on DNA"/>
    <property type="evidence" value="ECO:0007669"/>
    <property type="project" value="TreeGrafter"/>
</dbReference>
<dbReference type="GO" id="GO:0008270">
    <property type="term" value="F:zinc ion binding"/>
    <property type="evidence" value="ECO:0007669"/>
    <property type="project" value="UniProtKB-KW"/>
</dbReference>
<evidence type="ECO:0000256" key="5">
    <source>
        <dbReference type="ARBA" id="ARBA00022833"/>
    </source>
</evidence>
<keyword evidence="12" id="KW-1185">Reference proteome</keyword>
<keyword evidence="1" id="KW-0479">Metal-binding</keyword>
<sequence length="818" mass="93484">QLHRIDVKLIGDMQAVHAKLKDSEVAYERFSIERLDNHVVLRFPGTDKEFGYLRSAEAKVLSLLLDKPYLEFEPRATTSELLDIVARASKAADAIIQVEIYVYGPQRAATEVGDTLSDGKLWLQKPNYVRNGTVYDNPHFLQLRIGGVEPQLIQPLNHSAGDGLISRRNREERLRKMVEEVYRSLDRSRHLEAVAGGDGVTQKLLKHQEEALGFMMERETGHINDKFRLWEAIEPEDGGKVYRHRITREEVTNNIQPDESGGGILADEMGMGKSLSILALIMKMLEDGSTWALQEISPKSEGPVKRSRATLIIVPSALLVLNWIKEIQNYLREGLDVIKYHGSDRPRSLERVANADIVVTTYDTLTVEFLNKSRPSLLHSIDWYRVVLDEAHIIRRRGTSNYRACDKLAANSRWCLTGTPIQNKLADIGTLFTFIRVHPFSDPATFRRWIELPFEQNMEDSTVVKNRLIMLIEALCLRRTKDIVHLPQLQERLRKLEFSPEEREQYENTKNILYRMIRYQVGEVEKSSKFGLFQAHLQMRLLCNHGTFQQPFSWHRRNYRAQCKAVVSELGQSSEISCDGCKQRMPVLGSSQLSDGFHEQCSHILCFECMEQSNSRGERGEARHCPLCTRVRQATTEDGWTTYSGDEATYFSNNGHATKMKALIEDVKVDLRKTKSIIFSSWTRTLQLLSRYLTEAQVPYVGIDGNCSLKERQKKLVEFESEDTPVLIMTTGTGGVGLNLTCANRIFIVEPQWNPGVESQAIARAIRLGQKNNVEVTRYMIQDTIEEDMRSQQRWKKQLAALGFKEVADTGDEDMFIG</sequence>
<feature type="domain" description="Helicase ATP-binding" evidence="9">
    <location>
        <begin position="254"/>
        <end position="438"/>
    </location>
</feature>
<dbReference type="STRING" id="431241.G0RBT3"/>
<dbReference type="CDD" id="cd18008">
    <property type="entry name" value="DEXDc_SHPRH-like"/>
    <property type="match status" value="1"/>
</dbReference>
<dbReference type="InterPro" id="IPR001841">
    <property type="entry name" value="Znf_RING"/>
</dbReference>
<name>G0RBT3_HYPJQ</name>
<reference evidence="11 12" key="1">
    <citation type="journal article" date="2008" name="Nat. Biotechnol.">
        <title>Genome sequencing and analysis of the biomass-degrading fungus Trichoderma reesei (syn. Hypocrea jecorina).</title>
        <authorList>
            <person name="Martinez D."/>
            <person name="Berka R.M."/>
            <person name="Henrissat B."/>
            <person name="Saloheimo M."/>
            <person name="Arvas M."/>
            <person name="Baker S.E."/>
            <person name="Chapman J."/>
            <person name="Chertkov O."/>
            <person name="Coutinho P.M."/>
            <person name="Cullen D."/>
            <person name="Danchin E.G."/>
            <person name="Grigoriev I.V."/>
            <person name="Harris P."/>
            <person name="Jackson M."/>
            <person name="Kubicek C.P."/>
            <person name="Han C.S."/>
            <person name="Ho I."/>
            <person name="Larrondo L.F."/>
            <person name="de Leon A.L."/>
            <person name="Magnuson J.K."/>
            <person name="Merino S."/>
            <person name="Misra M."/>
            <person name="Nelson B."/>
            <person name="Putnam N."/>
            <person name="Robbertse B."/>
            <person name="Salamov A.A."/>
            <person name="Schmoll M."/>
            <person name="Terry A."/>
            <person name="Thayer N."/>
            <person name="Westerholm-Parvinen A."/>
            <person name="Schoch C.L."/>
            <person name="Yao J."/>
            <person name="Barabote R."/>
            <person name="Nelson M.A."/>
            <person name="Detter C."/>
            <person name="Bruce D."/>
            <person name="Kuske C.R."/>
            <person name="Xie G."/>
            <person name="Richardson P."/>
            <person name="Rokhsar D.S."/>
            <person name="Lucas S.M."/>
            <person name="Rubin E.M."/>
            <person name="Dunn-Coleman N."/>
            <person name="Ward M."/>
            <person name="Brettin T.S."/>
        </authorList>
    </citation>
    <scope>NUCLEOTIDE SEQUENCE [LARGE SCALE GENOMIC DNA]</scope>
    <source>
        <strain evidence="11 12">QM6a</strain>
    </source>
</reference>
<dbReference type="Gene3D" id="3.40.50.10810">
    <property type="entry name" value="Tandem AAA-ATPase domain"/>
    <property type="match status" value="1"/>
</dbReference>
<dbReference type="SUPFAM" id="SSF52540">
    <property type="entry name" value="P-loop containing nucleoside triphosphate hydrolases"/>
    <property type="match status" value="2"/>
</dbReference>
<dbReference type="AlphaFoldDB" id="G0RBT3"/>
<dbReference type="GO" id="GO:0016787">
    <property type="term" value="F:hydrolase activity"/>
    <property type="evidence" value="ECO:0007669"/>
    <property type="project" value="UniProtKB-KW"/>
</dbReference>
<organism evidence="12">
    <name type="scientific">Hypocrea jecorina (strain QM6a)</name>
    <name type="common">Trichoderma reesei</name>
    <dbReference type="NCBI Taxonomy" id="431241"/>
    <lineage>
        <taxon>Eukaryota</taxon>
        <taxon>Fungi</taxon>
        <taxon>Dikarya</taxon>
        <taxon>Ascomycota</taxon>
        <taxon>Pezizomycotina</taxon>
        <taxon>Sordariomycetes</taxon>
        <taxon>Hypocreomycetidae</taxon>
        <taxon>Hypocreales</taxon>
        <taxon>Hypocreaceae</taxon>
        <taxon>Trichoderma</taxon>
    </lineage>
</organism>
<dbReference type="RefSeq" id="XP_006962658.1">
    <property type="nucleotide sequence ID" value="XM_006962596.1"/>
</dbReference>
<evidence type="ECO:0000259" key="8">
    <source>
        <dbReference type="PROSITE" id="PS50089"/>
    </source>
</evidence>
<dbReference type="PROSITE" id="PS50089">
    <property type="entry name" value="ZF_RING_2"/>
    <property type="match status" value="1"/>
</dbReference>
<dbReference type="KEGG" id="tre:TRIREDRAFT_56682"/>
<feature type="domain" description="RING-type" evidence="8">
    <location>
        <begin position="578"/>
        <end position="629"/>
    </location>
</feature>
<dbReference type="GO" id="GO:0006281">
    <property type="term" value="P:DNA repair"/>
    <property type="evidence" value="ECO:0007669"/>
    <property type="project" value="TreeGrafter"/>
</dbReference>